<evidence type="ECO:0000256" key="1">
    <source>
        <dbReference type="ARBA" id="ARBA00004141"/>
    </source>
</evidence>
<name>V7DFN0_9PSED</name>
<feature type="transmembrane region" description="Helical" evidence="6">
    <location>
        <begin position="171"/>
        <end position="190"/>
    </location>
</feature>
<dbReference type="AlphaFoldDB" id="V7DFN0"/>
<evidence type="ECO:0008006" key="9">
    <source>
        <dbReference type="Google" id="ProtNLM"/>
    </source>
</evidence>
<comment type="subcellular location">
    <subcellularLocation>
        <location evidence="1">Membrane</location>
        <topology evidence="1">Multi-pass membrane protein</topology>
    </subcellularLocation>
</comment>
<comment type="similarity">
    <text evidence="2">Belongs to the TMEM86 family.</text>
</comment>
<dbReference type="Pfam" id="PF07947">
    <property type="entry name" value="YhhN"/>
    <property type="match status" value="1"/>
</dbReference>
<sequence length="287" mass="30129">MAYMEGDKSVLCRTSAAPAPAYSRVNPLLHGPPIVVGAGLPAKGPVQKEAKPWIRSMLEAAQPQGLPMLRPSHLMILALTAAALYIYALASDSTLLALPAKPIPVLTLIAWLRSTPATPYRRWITLGLAFSVLGDILLAIPADLFVFGLAAFLCAHLAYLRAYCSQTLRPALPALLLSGITGITLLGVLASHGLGPLLIPVVLYALAISAMLWRALACGGLAALGACLFVLSDSLIGIDRFVSPFAAAPYLIILTYWLGQWAIASSASHRTIGKVLTQGGASGVRSC</sequence>
<dbReference type="PANTHER" id="PTHR31885:SF6">
    <property type="entry name" value="GH04784P"/>
    <property type="match status" value="1"/>
</dbReference>
<reference evidence="7 8" key="1">
    <citation type="submission" date="2013-10" db="EMBL/GenBank/DDBJ databases">
        <title>Whole Genome Shotgun Sequence of Pseudomonas taiwanensis SJ9.</title>
        <authorList>
            <person name="Hong S.-J."/>
            <person name="Shin J.-H."/>
        </authorList>
    </citation>
    <scope>NUCLEOTIDE SEQUENCE [LARGE SCALE GENOMIC DNA]</scope>
    <source>
        <strain evidence="7 8">SJ9</strain>
    </source>
</reference>
<proteinExistence type="inferred from homology"/>
<dbReference type="Proteomes" id="UP000018511">
    <property type="component" value="Unassembled WGS sequence"/>
</dbReference>
<keyword evidence="5 6" id="KW-0472">Membrane</keyword>
<keyword evidence="3 6" id="KW-0812">Transmembrane</keyword>
<feature type="transmembrane region" description="Helical" evidence="6">
    <location>
        <begin position="241"/>
        <end position="259"/>
    </location>
</feature>
<protein>
    <recommendedName>
        <fullName evidence="9">Lysoplasmalogenase</fullName>
    </recommendedName>
</protein>
<evidence type="ECO:0000256" key="3">
    <source>
        <dbReference type="ARBA" id="ARBA00022692"/>
    </source>
</evidence>
<accession>V7DFN0</accession>
<dbReference type="GO" id="GO:0016787">
    <property type="term" value="F:hydrolase activity"/>
    <property type="evidence" value="ECO:0007669"/>
    <property type="project" value="TreeGrafter"/>
</dbReference>
<dbReference type="EMBL" id="AXUP01000014">
    <property type="protein sequence ID" value="ESW41147.1"/>
    <property type="molecule type" value="Genomic_DNA"/>
</dbReference>
<keyword evidence="4 6" id="KW-1133">Transmembrane helix</keyword>
<comment type="caution">
    <text evidence="7">The sequence shown here is derived from an EMBL/GenBank/DDBJ whole genome shotgun (WGS) entry which is preliminary data.</text>
</comment>
<gene>
    <name evidence="7" type="ORF">O164_02090</name>
</gene>
<dbReference type="PANTHER" id="PTHR31885">
    <property type="entry name" value="GH04784P"/>
    <property type="match status" value="1"/>
</dbReference>
<evidence type="ECO:0000256" key="6">
    <source>
        <dbReference type="SAM" id="Phobius"/>
    </source>
</evidence>
<organism evidence="7 8">
    <name type="scientific">Pseudomonas taiwanensis SJ9</name>
    <dbReference type="NCBI Taxonomy" id="1388762"/>
    <lineage>
        <taxon>Bacteria</taxon>
        <taxon>Pseudomonadati</taxon>
        <taxon>Pseudomonadota</taxon>
        <taxon>Gammaproteobacteria</taxon>
        <taxon>Pseudomonadales</taxon>
        <taxon>Pseudomonadaceae</taxon>
        <taxon>Pseudomonas</taxon>
    </lineage>
</organism>
<dbReference type="GO" id="GO:0016020">
    <property type="term" value="C:membrane"/>
    <property type="evidence" value="ECO:0007669"/>
    <property type="project" value="UniProtKB-SubCell"/>
</dbReference>
<evidence type="ECO:0000313" key="7">
    <source>
        <dbReference type="EMBL" id="ESW41147.1"/>
    </source>
</evidence>
<dbReference type="PATRIC" id="fig|1388762.3.peg.419"/>
<feature type="transmembrane region" description="Helical" evidence="6">
    <location>
        <begin position="202"/>
        <end position="229"/>
    </location>
</feature>
<dbReference type="InterPro" id="IPR012506">
    <property type="entry name" value="TMEM86B-like"/>
</dbReference>
<evidence type="ECO:0000256" key="4">
    <source>
        <dbReference type="ARBA" id="ARBA00022989"/>
    </source>
</evidence>
<evidence type="ECO:0000256" key="2">
    <source>
        <dbReference type="ARBA" id="ARBA00007375"/>
    </source>
</evidence>
<evidence type="ECO:0000313" key="8">
    <source>
        <dbReference type="Proteomes" id="UP000018511"/>
    </source>
</evidence>
<evidence type="ECO:0000256" key="5">
    <source>
        <dbReference type="ARBA" id="ARBA00023136"/>
    </source>
</evidence>
<feature type="transmembrane region" description="Helical" evidence="6">
    <location>
        <begin position="146"/>
        <end position="164"/>
    </location>
</feature>
<feature type="transmembrane region" description="Helical" evidence="6">
    <location>
        <begin position="74"/>
        <end position="90"/>
    </location>
</feature>